<evidence type="ECO:0000313" key="3">
    <source>
        <dbReference type="Proteomes" id="UP000192731"/>
    </source>
</evidence>
<reference evidence="2 3" key="1">
    <citation type="submission" date="2017-04" db="EMBL/GenBank/DDBJ databases">
        <authorList>
            <person name="Afonso C.L."/>
            <person name="Miller P.J."/>
            <person name="Scott M.A."/>
            <person name="Spackman E."/>
            <person name="Goraichik I."/>
            <person name="Dimitrov K.M."/>
            <person name="Suarez D.L."/>
            <person name="Swayne D.E."/>
        </authorList>
    </citation>
    <scope>NUCLEOTIDE SEQUENCE [LARGE SCALE GENOMIC DNA]</scope>
    <source>
        <strain evidence="2 3">DSM 11270</strain>
    </source>
</reference>
<dbReference type="STRING" id="656914.SAMN00017405_0346"/>
<dbReference type="InterPro" id="IPR007404">
    <property type="entry name" value="YdjM-like"/>
</dbReference>
<proteinExistence type="predicted"/>
<accession>A0A1W1VP92</accession>
<dbReference type="EMBL" id="FWWT01000022">
    <property type="protein sequence ID" value="SMB95179.1"/>
    <property type="molecule type" value="Genomic_DNA"/>
</dbReference>
<protein>
    <submittedName>
        <fullName evidence="2">Inner membrane protein</fullName>
    </submittedName>
</protein>
<dbReference type="Pfam" id="PF04307">
    <property type="entry name" value="YdjM"/>
    <property type="match status" value="1"/>
</dbReference>
<dbReference type="AlphaFoldDB" id="A0A1W1VP92"/>
<dbReference type="PANTHER" id="PTHR40031:SF1">
    <property type="entry name" value="MEMBRANE-BOUND METAL-DEPENDENT HYDROLASE"/>
    <property type="match status" value="1"/>
</dbReference>
<keyword evidence="1" id="KW-0472">Membrane</keyword>
<keyword evidence="1" id="KW-0812">Transmembrane</keyword>
<organism evidence="2 3">
    <name type="scientific">Desulfonispora thiosulfatigenes DSM 11270</name>
    <dbReference type="NCBI Taxonomy" id="656914"/>
    <lineage>
        <taxon>Bacteria</taxon>
        <taxon>Bacillati</taxon>
        <taxon>Bacillota</taxon>
        <taxon>Clostridia</taxon>
        <taxon>Eubacteriales</taxon>
        <taxon>Peptococcaceae</taxon>
        <taxon>Desulfonispora</taxon>
    </lineage>
</organism>
<evidence type="ECO:0000256" key="1">
    <source>
        <dbReference type="SAM" id="Phobius"/>
    </source>
</evidence>
<dbReference type="Proteomes" id="UP000192731">
    <property type="component" value="Unassembled WGS sequence"/>
</dbReference>
<gene>
    <name evidence="2" type="ORF">SAMN00017405_0346</name>
</gene>
<dbReference type="OrthoDB" id="245523at2"/>
<evidence type="ECO:0000313" key="2">
    <source>
        <dbReference type="EMBL" id="SMB95179.1"/>
    </source>
</evidence>
<keyword evidence="3" id="KW-1185">Reference proteome</keyword>
<feature type="transmembrane region" description="Helical" evidence="1">
    <location>
        <begin position="126"/>
        <end position="148"/>
    </location>
</feature>
<sequence>MDTITHTLMGLTVYGSVNKENIAQPTKKAIFVAAIVGNQIPDIDILFNLVEKGRIMYQMWHRGVSHSLLMAPFWALIIYAICYLIWKDKDKRIFYIALISVFLHIGFDALNTWGTGLFEPFSSTRVTLGMISIVDVVIWLFMLMGFAFIKFKKTYPEYKIWRIVWMIIFVHVIVQCVQGQIISMDADLAYEKSVISASFVPGNFSVIGKNEDVVEIYIKTVWGAKKNIQILHSKEKADLTPLFAENPKAEVLIQWSPFVVIVEEENRLGIFDPRFYRNGSSFLAEYIEKK</sequence>
<keyword evidence="1" id="KW-1133">Transmembrane helix</keyword>
<feature type="transmembrane region" description="Helical" evidence="1">
    <location>
        <begin position="66"/>
        <end position="86"/>
    </location>
</feature>
<dbReference type="InterPro" id="IPR053170">
    <property type="entry name" value="Transcription_regulator"/>
</dbReference>
<feature type="transmembrane region" description="Helical" evidence="1">
    <location>
        <begin position="93"/>
        <end position="114"/>
    </location>
</feature>
<name>A0A1W1VP92_DESTI</name>
<dbReference type="PANTHER" id="PTHR40031">
    <property type="entry name" value="HYPOTHETICAL MEMBRANE SPANNING PROTEIN"/>
    <property type="match status" value="1"/>
</dbReference>
<feature type="transmembrane region" description="Helical" evidence="1">
    <location>
        <begin position="160"/>
        <end position="182"/>
    </location>
</feature>
<dbReference type="RefSeq" id="WP_084054150.1">
    <property type="nucleotide sequence ID" value="NZ_FWWT01000022.1"/>
</dbReference>